<dbReference type="GeneID" id="93444525"/>
<dbReference type="EMBL" id="CP015879">
    <property type="protein sequence ID" value="ANI18973.1"/>
    <property type="molecule type" value="Genomic_DNA"/>
</dbReference>
<gene>
    <name evidence="1" type="ORF">A9C11_33510</name>
</gene>
<keyword evidence="1" id="KW-0614">Plasmid</keyword>
<geneLocation type="plasmid" evidence="2">
    <name>prbl16</name>
</geneLocation>
<organism evidence="1 2">
    <name type="scientific">Pseudomonas citronellolis</name>
    <dbReference type="NCBI Taxonomy" id="53408"/>
    <lineage>
        <taxon>Bacteria</taxon>
        <taxon>Pseudomonadati</taxon>
        <taxon>Pseudomonadota</taxon>
        <taxon>Gammaproteobacteria</taxon>
        <taxon>Pseudomonadales</taxon>
        <taxon>Pseudomonadaceae</taxon>
        <taxon>Pseudomonas</taxon>
    </lineage>
</organism>
<dbReference type="AlphaFoldDB" id="A0A1A9KPR1"/>
<accession>A0A1A9KPR1</accession>
<dbReference type="Proteomes" id="UP000077748">
    <property type="component" value="Plasmid pRBL16"/>
</dbReference>
<protein>
    <submittedName>
        <fullName evidence="1">Uncharacterized protein</fullName>
    </submittedName>
</protein>
<proteinExistence type="predicted"/>
<name>A0A1A9KPR1_9PSED</name>
<sequence length="92" mass="10158">MSTPQEMAWLTTISVPTVQAGEKYVRLTGLPDNRRKDAWKTITSNHPGLADLLRSPELKEVVAFFDADIYVDAEVVPALPAEPLKGRKQAVP</sequence>
<reference evidence="1 2" key="1">
    <citation type="submission" date="2016-05" db="EMBL/GenBank/DDBJ databases">
        <title>Genome Sequence of Pseudomonas citronellolis Strain SJTE-3, an Estrogens and Persistent Organic Pollutants degradation strain.</title>
        <authorList>
            <person name="Liang R."/>
        </authorList>
    </citation>
    <scope>NUCLEOTIDE SEQUENCE [LARGE SCALE GENOMIC DNA]</scope>
    <source>
        <strain evidence="1 2">SJTE-3</strain>
        <plasmid evidence="2">Plasmid prbl16</plasmid>
    </source>
</reference>
<evidence type="ECO:0000313" key="1">
    <source>
        <dbReference type="EMBL" id="ANI18973.1"/>
    </source>
</evidence>
<dbReference type="RefSeq" id="WP_010792621.1">
    <property type="nucleotide sequence ID" value="NZ_CP015879.1"/>
</dbReference>
<evidence type="ECO:0000313" key="2">
    <source>
        <dbReference type="Proteomes" id="UP000077748"/>
    </source>
</evidence>